<gene>
    <name evidence="2" type="ORF">AUR64_06200</name>
</gene>
<dbReference type="STRING" id="1514971.AUR64_06200"/>
<dbReference type="EMBL" id="LOPU01000016">
    <property type="protein sequence ID" value="KTG10779.1"/>
    <property type="molecule type" value="Genomic_DNA"/>
</dbReference>
<sequence>MSLETVAVTGGNGQVGRAVLTHLCDHGYRTVNISRGSRRESVADGYRRTDLLDAGEVYGSLAASDADAVVHLGMVPRPDSGPGHVTFESNVMSSYHVLEACQHLGVGRVAVASSMSALGAGFDPDPVRLDYLPVDESHPVDPRDPYALGKRVLEQTAEGIARRNDGPQTVSALRFPIAMDDEQMRETLVDADRSLDTLREASFFHSARNTLFAYVYLDDLADAFRRCLEADFEGYETFWVAAAETTVDCPTTQLAAELYPDAEVQGELSGYESLVDTSKARRMLGWEPTRRWRGE</sequence>
<proteinExistence type="predicted"/>
<evidence type="ECO:0000313" key="2">
    <source>
        <dbReference type="EMBL" id="KTG10779.1"/>
    </source>
</evidence>
<dbReference type="InterPro" id="IPR050177">
    <property type="entry name" value="Lipid_A_modif_metabolic_enz"/>
</dbReference>
<keyword evidence="3" id="KW-1185">Reference proteome</keyword>
<dbReference type="Pfam" id="PF01370">
    <property type="entry name" value="Epimerase"/>
    <property type="match status" value="1"/>
</dbReference>
<dbReference type="CDD" id="cd08946">
    <property type="entry name" value="SDR_e"/>
    <property type="match status" value="1"/>
</dbReference>
<accession>A0A0W1RBL1</accession>
<evidence type="ECO:0000313" key="3">
    <source>
        <dbReference type="Proteomes" id="UP000054387"/>
    </source>
</evidence>
<dbReference type="SUPFAM" id="SSF51735">
    <property type="entry name" value="NAD(P)-binding Rossmann-fold domains"/>
    <property type="match status" value="1"/>
</dbReference>
<name>A0A0W1RBL1_9EURY</name>
<organism evidence="2 3">
    <name type="scientific">Haloprofundus marisrubri</name>
    <dbReference type="NCBI Taxonomy" id="1514971"/>
    <lineage>
        <taxon>Archaea</taxon>
        <taxon>Methanobacteriati</taxon>
        <taxon>Methanobacteriota</taxon>
        <taxon>Stenosarchaea group</taxon>
        <taxon>Halobacteria</taxon>
        <taxon>Halobacteriales</taxon>
        <taxon>Haloferacaceae</taxon>
        <taxon>Haloprofundus</taxon>
    </lineage>
</organism>
<dbReference type="PANTHER" id="PTHR43245:SF55">
    <property type="entry name" value="NAD(P)-BINDING DOMAIN-CONTAINING PROTEIN"/>
    <property type="match status" value="1"/>
</dbReference>
<dbReference type="Proteomes" id="UP000054387">
    <property type="component" value="Unassembled WGS sequence"/>
</dbReference>
<feature type="domain" description="NAD-dependent epimerase/dehydratase" evidence="1">
    <location>
        <begin position="6"/>
        <end position="232"/>
    </location>
</feature>
<dbReference type="Gene3D" id="3.40.50.720">
    <property type="entry name" value="NAD(P)-binding Rossmann-like Domain"/>
    <property type="match status" value="1"/>
</dbReference>
<dbReference type="InterPro" id="IPR036291">
    <property type="entry name" value="NAD(P)-bd_dom_sf"/>
</dbReference>
<reference evidence="2 3" key="1">
    <citation type="submission" date="2015-12" db="EMBL/GenBank/DDBJ databases">
        <title>Haloprofundus marisrubri gen. nov., sp. nov., an extremely halophilic archaeon isolated from the Discovery deep brine-seawater interface in the Red Sea.</title>
        <authorList>
            <person name="Zhang G."/>
            <person name="Stingl U."/>
            <person name="Rashid M."/>
        </authorList>
    </citation>
    <scope>NUCLEOTIDE SEQUENCE [LARGE SCALE GENOMIC DNA]</scope>
    <source>
        <strain evidence="2 3">SB9</strain>
    </source>
</reference>
<dbReference type="OrthoDB" id="200501at2157"/>
<protein>
    <submittedName>
        <fullName evidence="2">UDP-glucose 4-epimerase</fullName>
    </submittedName>
</protein>
<dbReference type="AlphaFoldDB" id="A0A0W1RBL1"/>
<dbReference type="RefSeq" id="WP_058580577.1">
    <property type="nucleotide sequence ID" value="NZ_LOPU01000016.1"/>
</dbReference>
<comment type="caution">
    <text evidence="2">The sequence shown here is derived from an EMBL/GenBank/DDBJ whole genome shotgun (WGS) entry which is preliminary data.</text>
</comment>
<dbReference type="PANTHER" id="PTHR43245">
    <property type="entry name" value="BIFUNCTIONAL POLYMYXIN RESISTANCE PROTEIN ARNA"/>
    <property type="match status" value="1"/>
</dbReference>
<evidence type="ECO:0000259" key="1">
    <source>
        <dbReference type="Pfam" id="PF01370"/>
    </source>
</evidence>
<dbReference type="InterPro" id="IPR001509">
    <property type="entry name" value="Epimerase_deHydtase"/>
</dbReference>